<accession>A0AAN7ZE77</accession>
<evidence type="ECO:0000313" key="2">
    <source>
        <dbReference type="EMBL" id="KAK5635933.1"/>
    </source>
</evidence>
<sequence>MLMVYGFLVLDLGVSEELDNRLVGKRTRSADQNSRERPDSALKPRDRKIPTRGTVSKTHILQAKERP</sequence>
<gene>
    <name evidence="2" type="ORF">RRF57_011645</name>
</gene>
<dbReference type="AlphaFoldDB" id="A0AAN7ZE77"/>
<evidence type="ECO:0000313" key="3">
    <source>
        <dbReference type="Proteomes" id="UP001305414"/>
    </source>
</evidence>
<proteinExistence type="predicted"/>
<name>A0AAN7ZE77_9PEZI</name>
<dbReference type="EMBL" id="JAWHQM010000059">
    <property type="protein sequence ID" value="KAK5635933.1"/>
    <property type="molecule type" value="Genomic_DNA"/>
</dbReference>
<dbReference type="Proteomes" id="UP001305414">
    <property type="component" value="Unassembled WGS sequence"/>
</dbReference>
<evidence type="ECO:0000256" key="1">
    <source>
        <dbReference type="SAM" id="MobiDB-lite"/>
    </source>
</evidence>
<feature type="region of interest" description="Disordered" evidence="1">
    <location>
        <begin position="25"/>
        <end position="67"/>
    </location>
</feature>
<reference evidence="2 3" key="1">
    <citation type="submission" date="2023-10" db="EMBL/GenBank/DDBJ databases">
        <title>Draft genome sequence of Xylaria bambusicola isolate GMP-LS, the root and basal stem rot pathogen of sugarcane in Indonesia.</title>
        <authorList>
            <person name="Selvaraj P."/>
            <person name="Muralishankar V."/>
            <person name="Muruganantham S."/>
            <person name="Sp S."/>
            <person name="Haryani S."/>
            <person name="Lau K.J.X."/>
            <person name="Naqvi N.I."/>
        </authorList>
    </citation>
    <scope>NUCLEOTIDE SEQUENCE [LARGE SCALE GENOMIC DNA]</scope>
    <source>
        <strain evidence="2">GMP-LS</strain>
    </source>
</reference>
<feature type="compositionally biased region" description="Basic and acidic residues" evidence="1">
    <location>
        <begin position="33"/>
        <end position="49"/>
    </location>
</feature>
<keyword evidence="3" id="KW-1185">Reference proteome</keyword>
<protein>
    <submittedName>
        <fullName evidence="2">Uncharacterized protein</fullName>
    </submittedName>
</protein>
<organism evidence="2 3">
    <name type="scientific">Xylaria bambusicola</name>
    <dbReference type="NCBI Taxonomy" id="326684"/>
    <lineage>
        <taxon>Eukaryota</taxon>
        <taxon>Fungi</taxon>
        <taxon>Dikarya</taxon>
        <taxon>Ascomycota</taxon>
        <taxon>Pezizomycotina</taxon>
        <taxon>Sordariomycetes</taxon>
        <taxon>Xylariomycetidae</taxon>
        <taxon>Xylariales</taxon>
        <taxon>Xylariaceae</taxon>
        <taxon>Xylaria</taxon>
    </lineage>
</organism>
<comment type="caution">
    <text evidence="2">The sequence shown here is derived from an EMBL/GenBank/DDBJ whole genome shotgun (WGS) entry which is preliminary data.</text>
</comment>